<accession>A0A914ULR1</accession>
<sequence length="396" mass="45138">MQKRYLPGGFYYLTPEKPEHALPAKDPEDKSRRESGMLDFDFLASHTQMRYLDHSADNVRRYERYQAFLARQYDQRFIPERHLFLGPDLAAAHFLVHRDAAVKFVGDDAWYKKDGRNQYSLPGRRIPDLYLEAIDASNTELMFEGFENLADLRHVRMLRLAGCPHIGDWAMSRMTQFENTLEFLDLSGCTRLSAKGLAGLRSLKKLRYLRLEGMDQVPDIAQTALLLEESIPGLQVIGLDYDQALDALEAQLRLMSHPRVVQDAKGNVHAEGDDGQLFYVSGKVDERPVVDDADKPLMLSVIRRDVPAMSEAELDELDRLSGGKLRHLLIGSPSGLSWTEEVERTLSFEAKWKAKKQIEVHPFMLPPTKLPSSKRDKQQQIEDEQKGQQKLTGGTT</sequence>
<reference evidence="5" key="1">
    <citation type="submission" date="2022-11" db="UniProtKB">
        <authorList>
            <consortium name="WormBaseParasite"/>
        </authorList>
    </citation>
    <scope>IDENTIFICATION</scope>
</reference>
<comment type="similarity">
    <text evidence="1">Belongs to the ATP synthase subunit s family.</text>
</comment>
<dbReference type="AlphaFoldDB" id="A0A914ULR1"/>
<dbReference type="InterPro" id="IPR032675">
    <property type="entry name" value="LRR_dom_sf"/>
</dbReference>
<dbReference type="FunFam" id="3.80.10.10:FF:000168">
    <property type="entry name" value="Distal membrane arm assembly complex 2"/>
    <property type="match status" value="1"/>
</dbReference>
<evidence type="ECO:0000313" key="4">
    <source>
        <dbReference type="Proteomes" id="UP000887566"/>
    </source>
</evidence>
<evidence type="ECO:0000313" key="5">
    <source>
        <dbReference type="WBParaSite" id="PSAMB.scaffold10size141368.g32.t1"/>
    </source>
</evidence>
<name>A0A914ULR1_9BILA</name>
<feature type="region of interest" description="Disordered" evidence="3">
    <location>
        <begin position="363"/>
        <end position="396"/>
    </location>
</feature>
<protein>
    <recommendedName>
        <fullName evidence="2">ATP synthase subunit s-like protein</fullName>
    </recommendedName>
</protein>
<evidence type="ECO:0000256" key="1">
    <source>
        <dbReference type="ARBA" id="ARBA00006901"/>
    </source>
</evidence>
<proteinExistence type="inferred from homology"/>
<evidence type="ECO:0000256" key="2">
    <source>
        <dbReference type="ARBA" id="ARBA00076566"/>
    </source>
</evidence>
<organism evidence="4 5">
    <name type="scientific">Plectus sambesii</name>
    <dbReference type="NCBI Taxonomy" id="2011161"/>
    <lineage>
        <taxon>Eukaryota</taxon>
        <taxon>Metazoa</taxon>
        <taxon>Ecdysozoa</taxon>
        <taxon>Nematoda</taxon>
        <taxon>Chromadorea</taxon>
        <taxon>Plectida</taxon>
        <taxon>Plectina</taxon>
        <taxon>Plectoidea</taxon>
        <taxon>Plectidae</taxon>
        <taxon>Plectus</taxon>
    </lineage>
</organism>
<dbReference type="SUPFAM" id="SSF52047">
    <property type="entry name" value="RNI-like"/>
    <property type="match status" value="1"/>
</dbReference>
<keyword evidence="4" id="KW-1185">Reference proteome</keyword>
<dbReference type="Gene3D" id="3.80.10.10">
    <property type="entry name" value="Ribonuclease Inhibitor"/>
    <property type="match status" value="1"/>
</dbReference>
<evidence type="ECO:0000256" key="3">
    <source>
        <dbReference type="SAM" id="MobiDB-lite"/>
    </source>
</evidence>
<dbReference type="Proteomes" id="UP000887566">
    <property type="component" value="Unplaced"/>
</dbReference>
<feature type="compositionally biased region" description="Basic and acidic residues" evidence="3">
    <location>
        <begin position="373"/>
        <end position="387"/>
    </location>
</feature>
<dbReference type="WBParaSite" id="PSAMB.scaffold10size141368.g32.t1">
    <property type="protein sequence ID" value="PSAMB.scaffold10size141368.g32.t1"/>
    <property type="gene ID" value="PSAMB.scaffold10size141368.g32"/>
</dbReference>